<dbReference type="AlphaFoldDB" id="H0EIT2"/>
<protein>
    <submittedName>
        <fullName evidence="2">Uncharacterized protein</fullName>
    </submittedName>
</protein>
<dbReference type="OrthoDB" id="125347at2759"/>
<gene>
    <name evidence="2" type="ORF">M7I_2448</name>
</gene>
<feature type="region of interest" description="Disordered" evidence="1">
    <location>
        <begin position="1"/>
        <end position="42"/>
    </location>
</feature>
<feature type="compositionally biased region" description="Polar residues" evidence="1">
    <location>
        <begin position="1"/>
        <end position="11"/>
    </location>
</feature>
<dbReference type="InParanoid" id="H0EIT2"/>
<comment type="caution">
    <text evidence="2">The sequence shown here is derived from an EMBL/GenBank/DDBJ whole genome shotgun (WGS) entry which is preliminary data.</text>
</comment>
<name>H0EIT2_GLAL7</name>
<keyword evidence="3" id="KW-1185">Reference proteome</keyword>
<evidence type="ECO:0000313" key="3">
    <source>
        <dbReference type="Proteomes" id="UP000005446"/>
    </source>
</evidence>
<dbReference type="Proteomes" id="UP000005446">
    <property type="component" value="Unassembled WGS sequence"/>
</dbReference>
<accession>H0EIT2</accession>
<proteinExistence type="predicted"/>
<reference evidence="2 3" key="1">
    <citation type="journal article" date="2012" name="Eukaryot. Cell">
        <title>Genome sequence of the fungus Glarea lozoyensis: the first genome sequence of a species from the Helotiaceae family.</title>
        <authorList>
            <person name="Youssar L."/>
            <person name="Gruening B.A."/>
            <person name="Erxleben A."/>
            <person name="Guenther S."/>
            <person name="Huettel W."/>
        </authorList>
    </citation>
    <scope>NUCLEOTIDE SEQUENCE [LARGE SCALE GENOMIC DNA]</scope>
    <source>
        <strain evidence="3">ATCC 74030 / MF5533</strain>
    </source>
</reference>
<organism evidence="2 3">
    <name type="scientific">Glarea lozoyensis (strain ATCC 74030 / MF5533)</name>
    <dbReference type="NCBI Taxonomy" id="1104152"/>
    <lineage>
        <taxon>Eukaryota</taxon>
        <taxon>Fungi</taxon>
        <taxon>Dikarya</taxon>
        <taxon>Ascomycota</taxon>
        <taxon>Pezizomycotina</taxon>
        <taxon>Leotiomycetes</taxon>
        <taxon>Helotiales</taxon>
        <taxon>Helotiaceae</taxon>
        <taxon>Glarea</taxon>
    </lineage>
</organism>
<feature type="compositionally biased region" description="Low complexity" evidence="1">
    <location>
        <begin position="13"/>
        <end position="24"/>
    </location>
</feature>
<sequence>MNGSSQMNGVPQMNGSSNMNTNGNVATTPSNPQPSPHPFTLHTATGVVTPVVPDRGTAALRAVGEQPIKCPYCINHRWMKSIQDAVEHMN</sequence>
<evidence type="ECO:0000256" key="1">
    <source>
        <dbReference type="SAM" id="MobiDB-lite"/>
    </source>
</evidence>
<dbReference type="HOGENOM" id="CLU_2441061_0_0_1"/>
<evidence type="ECO:0000313" key="2">
    <source>
        <dbReference type="EMBL" id="EHL01563.1"/>
    </source>
</evidence>
<dbReference type="EMBL" id="AGUE01000049">
    <property type="protein sequence ID" value="EHL01563.1"/>
    <property type="molecule type" value="Genomic_DNA"/>
</dbReference>